<dbReference type="InterPro" id="IPR036874">
    <property type="entry name" value="Carbonic_anhydrase_sf"/>
</dbReference>
<comment type="caution">
    <text evidence="1">The sequence shown here is derived from an EMBL/GenBank/DDBJ whole genome shotgun (WGS) entry which is preliminary data.</text>
</comment>
<dbReference type="EMBL" id="MFQB01000003">
    <property type="protein sequence ID" value="OGH68901.1"/>
    <property type="molecule type" value="Genomic_DNA"/>
</dbReference>
<accession>A0A1F6MB94</accession>
<dbReference type="Gene3D" id="3.40.1050.10">
    <property type="entry name" value="Carbonic anhydrase"/>
    <property type="match status" value="1"/>
</dbReference>
<evidence type="ECO:0008006" key="3">
    <source>
        <dbReference type="Google" id="ProtNLM"/>
    </source>
</evidence>
<protein>
    <recommendedName>
        <fullName evidence="3">Carbonic anhydrase</fullName>
    </recommendedName>
</protein>
<dbReference type="GO" id="GO:0008270">
    <property type="term" value="F:zinc ion binding"/>
    <property type="evidence" value="ECO:0007669"/>
    <property type="project" value="InterPro"/>
</dbReference>
<evidence type="ECO:0000313" key="2">
    <source>
        <dbReference type="Proteomes" id="UP000176282"/>
    </source>
</evidence>
<proteinExistence type="predicted"/>
<gene>
    <name evidence="1" type="ORF">A3J66_01515</name>
</gene>
<dbReference type="GO" id="GO:0004089">
    <property type="term" value="F:carbonate dehydratase activity"/>
    <property type="evidence" value="ECO:0007669"/>
    <property type="project" value="InterPro"/>
</dbReference>
<dbReference type="Proteomes" id="UP000176282">
    <property type="component" value="Unassembled WGS sequence"/>
</dbReference>
<sequence>MPNKKLVQFLLNHNKKQSKIFSSPDAVLWRTQYRAQHPTELAAMKCMDGRLNLAVMTNTPPGIIQPFRNIGGQFDLGWPYFGQVLDSWIMRAANLGRDSVVLVTYHWSKGDKHRGCRGFDYDVKAARVYTLNLKKQIERVFGKNHAVVYPILLGIETDEDALLFEGENGRMLDVSSELETSQEKVEIKFRSLFPDMKEHVVQDLLPLVFGNTQHIREMKEVQRPVTILAHKEQILAVGRGFDWLHFPNKALIIGPYSYDLGGPITTAANILLENIKLKRIPKEEGVVLLASGLYHDDAGSDKPRAIEKAHSLARFAQNTIASAIPELLPHVQMLTGIVNFNTRLFTPSQAKK</sequence>
<organism evidence="1 2">
    <name type="scientific">Candidatus Magasanikbacteria bacterium RIFCSPHIGHO2_02_FULL_47_14</name>
    <dbReference type="NCBI Taxonomy" id="1798680"/>
    <lineage>
        <taxon>Bacteria</taxon>
        <taxon>Candidatus Magasanikiibacteriota</taxon>
    </lineage>
</organism>
<dbReference type="AlphaFoldDB" id="A0A1F6MB94"/>
<evidence type="ECO:0000313" key="1">
    <source>
        <dbReference type="EMBL" id="OGH68901.1"/>
    </source>
</evidence>
<reference evidence="1 2" key="1">
    <citation type="journal article" date="2016" name="Nat. Commun.">
        <title>Thousands of microbial genomes shed light on interconnected biogeochemical processes in an aquifer system.</title>
        <authorList>
            <person name="Anantharaman K."/>
            <person name="Brown C.T."/>
            <person name="Hug L.A."/>
            <person name="Sharon I."/>
            <person name="Castelle C.J."/>
            <person name="Probst A.J."/>
            <person name="Thomas B.C."/>
            <person name="Singh A."/>
            <person name="Wilkins M.J."/>
            <person name="Karaoz U."/>
            <person name="Brodie E.L."/>
            <person name="Williams K.H."/>
            <person name="Hubbard S.S."/>
            <person name="Banfield J.F."/>
        </authorList>
    </citation>
    <scope>NUCLEOTIDE SEQUENCE [LARGE SCALE GENOMIC DNA]</scope>
</reference>
<name>A0A1F6MB94_9BACT</name>